<feature type="transmembrane region" description="Helical" evidence="4">
    <location>
        <begin position="78"/>
        <end position="101"/>
    </location>
</feature>
<feature type="transmembrane region" description="Helical" evidence="4">
    <location>
        <begin position="313"/>
        <end position="332"/>
    </location>
</feature>
<dbReference type="eggNOG" id="COG2814">
    <property type="taxonomic scope" value="Bacteria"/>
</dbReference>
<feature type="transmembrane region" description="Helical" evidence="4">
    <location>
        <begin position="166"/>
        <end position="187"/>
    </location>
</feature>
<evidence type="ECO:0000313" key="6">
    <source>
        <dbReference type="EMBL" id="ADI15056.1"/>
    </source>
</evidence>
<keyword evidence="1 4" id="KW-0812">Transmembrane</keyword>
<feature type="domain" description="Major facilitator superfamily (MFS) profile" evidence="5">
    <location>
        <begin position="1"/>
        <end position="376"/>
    </location>
</feature>
<feature type="transmembrane region" description="Helical" evidence="4">
    <location>
        <begin position="46"/>
        <end position="66"/>
    </location>
</feature>
<dbReference type="HOGENOM" id="CLU_001265_7_4_0"/>
<reference evidence="7" key="1">
    <citation type="submission" date="2010-05" db="EMBL/GenBank/DDBJ databases">
        <title>The complete genome of Truepera radiovictris DSM 17093.</title>
        <authorList>
            <consortium name="US DOE Joint Genome Institute (JGI-PGF)"/>
            <person name="Lucas S."/>
            <person name="Copeland A."/>
            <person name="Lapidus A."/>
            <person name="Glavina del Rio T."/>
            <person name="Dalin E."/>
            <person name="Tice H."/>
            <person name="Bruce D."/>
            <person name="Goodwin L."/>
            <person name="Pitluck S."/>
            <person name="Kyrpides N."/>
            <person name="Mavromatis K."/>
            <person name="Ovchinnikova G."/>
            <person name="Munk A.C."/>
            <person name="Detter J.C."/>
            <person name="Han C."/>
            <person name="Tapia R."/>
            <person name="Land M."/>
            <person name="Hauser L."/>
            <person name="Markowitz V."/>
            <person name="Cheng J.-F."/>
            <person name="Hugenholtz P."/>
            <person name="Woyke T."/>
            <person name="Wu D."/>
            <person name="Tindall B."/>
            <person name="Pomrenke H.G."/>
            <person name="Brambilla E."/>
            <person name="Klenk H.-P."/>
            <person name="Eisen J.A."/>
        </authorList>
    </citation>
    <scope>NUCLEOTIDE SEQUENCE [LARGE SCALE GENOMIC DNA]</scope>
    <source>
        <strain evidence="7">DSM 17093 / CIP 108686 / LMG 22925 / RQ-24</strain>
    </source>
</reference>
<feature type="transmembrane region" description="Helical" evidence="4">
    <location>
        <begin position="283"/>
        <end position="306"/>
    </location>
</feature>
<feature type="transmembrane region" description="Helical" evidence="4">
    <location>
        <begin position="234"/>
        <end position="251"/>
    </location>
</feature>
<dbReference type="InterPro" id="IPR020846">
    <property type="entry name" value="MFS_dom"/>
</dbReference>
<feature type="transmembrane region" description="Helical" evidence="4">
    <location>
        <begin position="344"/>
        <end position="367"/>
    </location>
</feature>
<organism evidence="6 7">
    <name type="scientific">Truepera radiovictrix (strain DSM 17093 / CIP 108686 / LMG 22925 / RQ-24)</name>
    <dbReference type="NCBI Taxonomy" id="649638"/>
    <lineage>
        <taxon>Bacteria</taxon>
        <taxon>Thermotogati</taxon>
        <taxon>Deinococcota</taxon>
        <taxon>Deinococci</taxon>
        <taxon>Trueperales</taxon>
        <taxon>Trueperaceae</taxon>
        <taxon>Truepera</taxon>
    </lineage>
</organism>
<feature type="transmembrane region" description="Helical" evidence="4">
    <location>
        <begin position="107"/>
        <end position="126"/>
    </location>
</feature>
<dbReference type="Proteomes" id="UP000000379">
    <property type="component" value="Chromosome"/>
</dbReference>
<keyword evidence="3 4" id="KW-0472">Membrane</keyword>
<dbReference type="AlphaFoldDB" id="D7CQS2"/>
<dbReference type="GO" id="GO:0005886">
    <property type="term" value="C:plasma membrane"/>
    <property type="evidence" value="ECO:0007669"/>
    <property type="project" value="TreeGrafter"/>
</dbReference>
<feature type="transmembrane region" description="Helical" evidence="4">
    <location>
        <begin position="208"/>
        <end position="228"/>
    </location>
</feature>
<proteinExistence type="predicted"/>
<protein>
    <submittedName>
        <fullName evidence="6">Major facilitator superfamily MFS_1</fullName>
    </submittedName>
</protein>
<reference evidence="6 7" key="2">
    <citation type="journal article" date="2011" name="Stand. Genomic Sci.">
        <title>Complete genome sequence of Truepera radiovictrix type strain (RQ-24).</title>
        <authorList>
            <person name="Ivanova N."/>
            <person name="Rohde C."/>
            <person name="Munk C."/>
            <person name="Nolan M."/>
            <person name="Lucas S."/>
            <person name="Del Rio T.G."/>
            <person name="Tice H."/>
            <person name="Deshpande S."/>
            <person name="Cheng J.F."/>
            <person name="Tapia R."/>
            <person name="Han C."/>
            <person name="Goodwin L."/>
            <person name="Pitluck S."/>
            <person name="Liolios K."/>
            <person name="Mavromatis K."/>
            <person name="Mikhailova N."/>
            <person name="Pati A."/>
            <person name="Chen A."/>
            <person name="Palaniappan K."/>
            <person name="Land M."/>
            <person name="Hauser L."/>
            <person name="Chang Y.J."/>
            <person name="Jeffries C.D."/>
            <person name="Brambilla E."/>
            <person name="Rohde M."/>
            <person name="Goker M."/>
            <person name="Tindall B.J."/>
            <person name="Woyke T."/>
            <person name="Bristow J."/>
            <person name="Eisen J.A."/>
            <person name="Markowitz V."/>
            <person name="Hugenholtz P."/>
            <person name="Kyrpides N.C."/>
            <person name="Klenk H.P."/>
            <person name="Lapidus A."/>
        </authorList>
    </citation>
    <scope>NUCLEOTIDE SEQUENCE [LARGE SCALE GENOMIC DNA]</scope>
    <source>
        <strain evidence="7">DSM 17093 / CIP 108686 / LMG 22925 / RQ-24</strain>
    </source>
</reference>
<dbReference type="PROSITE" id="PS50850">
    <property type="entry name" value="MFS"/>
    <property type="match status" value="1"/>
</dbReference>
<dbReference type="Pfam" id="PF06779">
    <property type="entry name" value="MFS_4"/>
    <property type="match status" value="1"/>
</dbReference>
<feature type="transmembrane region" description="Helical" evidence="4">
    <location>
        <begin position="258"/>
        <end position="277"/>
    </location>
</feature>
<dbReference type="Gene3D" id="1.20.1250.20">
    <property type="entry name" value="MFS general substrate transporter like domains"/>
    <property type="match status" value="1"/>
</dbReference>
<gene>
    <name evidence="6" type="ordered locus">Trad_1941</name>
</gene>
<evidence type="ECO:0000256" key="1">
    <source>
        <dbReference type="ARBA" id="ARBA00022692"/>
    </source>
</evidence>
<evidence type="ECO:0000256" key="3">
    <source>
        <dbReference type="ARBA" id="ARBA00023136"/>
    </source>
</evidence>
<evidence type="ECO:0000313" key="7">
    <source>
        <dbReference type="Proteomes" id="UP000000379"/>
    </source>
</evidence>
<feature type="transmembrane region" description="Helical" evidence="4">
    <location>
        <begin position="138"/>
        <end position="160"/>
    </location>
</feature>
<keyword evidence="2 4" id="KW-1133">Transmembrane helix</keyword>
<dbReference type="PANTHER" id="PTHR23537">
    <property type="match status" value="1"/>
</dbReference>
<dbReference type="InterPro" id="IPR010645">
    <property type="entry name" value="MFS_4"/>
</dbReference>
<dbReference type="GO" id="GO:0022857">
    <property type="term" value="F:transmembrane transporter activity"/>
    <property type="evidence" value="ECO:0007669"/>
    <property type="project" value="InterPro"/>
</dbReference>
<dbReference type="InterPro" id="IPR036259">
    <property type="entry name" value="MFS_trans_sf"/>
</dbReference>
<keyword evidence="7" id="KW-1185">Reference proteome</keyword>
<dbReference type="EMBL" id="CP002049">
    <property type="protein sequence ID" value="ADI15056.1"/>
    <property type="molecule type" value="Genomic_DNA"/>
</dbReference>
<dbReference type="PANTHER" id="PTHR23537:SF1">
    <property type="entry name" value="SUGAR TRANSPORTER"/>
    <property type="match status" value="1"/>
</dbReference>
<evidence type="ECO:0000256" key="4">
    <source>
        <dbReference type="SAM" id="Phobius"/>
    </source>
</evidence>
<name>D7CQS2_TRURR</name>
<dbReference type="STRING" id="649638.Trad_1941"/>
<evidence type="ECO:0000256" key="2">
    <source>
        <dbReference type="ARBA" id="ARBA00022989"/>
    </source>
</evidence>
<evidence type="ECO:0000259" key="5">
    <source>
        <dbReference type="PROSITE" id="PS50850"/>
    </source>
</evidence>
<dbReference type="KEGG" id="tra:Trad_1941"/>
<dbReference type="SUPFAM" id="SSF103473">
    <property type="entry name" value="MFS general substrate transporter"/>
    <property type="match status" value="1"/>
</dbReference>
<sequence length="376" mass="38031">MLRGAGRPLIVGALLGLGPAAALGVGRFAYALVLPEMQRALGLSYAQAGLLGSANTLGYFVGALVSHRLLYAVGYRRGFYAALALQAFALALLALGTSFGALLALRLVQGVLGAWVFVGGAALVLASTPRRSSRGLATGLYFGGVGVGIALSPLAMLAALPWRETWALLGGLSLLLGGAATAPVRALQEPAPRTVGASGSLRPIAPLLAAYGLYGAGYIGYMTFVTTALGVPLAPFWALLGLSASCTGLMWGRWIDRVGGGAGMTHVLLVLTLASLYPVLTAWPWVSAFAFGVSFLGVITAVTAAFSKLLPPGAWAGAMGVSTAVFALGQALGPSVSGFAGDRLGGPVGALGFSTALLGAALLAAWLQAVWPPVKR</sequence>
<accession>D7CQS2</accession>